<evidence type="ECO:0000313" key="3">
    <source>
        <dbReference type="Proteomes" id="UP000199256"/>
    </source>
</evidence>
<dbReference type="NCBIfam" id="TIGR01509">
    <property type="entry name" value="HAD-SF-IA-v3"/>
    <property type="match status" value="1"/>
</dbReference>
<protein>
    <submittedName>
        <fullName evidence="2">Putative hydrolase of the HAD superfamily</fullName>
    </submittedName>
</protein>
<dbReference type="Proteomes" id="UP000199256">
    <property type="component" value="Unassembled WGS sequence"/>
</dbReference>
<keyword evidence="1 2" id="KW-0378">Hydrolase</keyword>
<keyword evidence="3" id="KW-1185">Reference proteome</keyword>
<proteinExistence type="predicted"/>
<dbReference type="RefSeq" id="WP_090254647.1">
    <property type="nucleotide sequence ID" value="NZ_FOAA01000014.1"/>
</dbReference>
<dbReference type="SUPFAM" id="SSF56784">
    <property type="entry name" value="HAD-like"/>
    <property type="match status" value="1"/>
</dbReference>
<dbReference type="InterPro" id="IPR051540">
    <property type="entry name" value="S-2-haloacid_dehalogenase"/>
</dbReference>
<gene>
    <name evidence="2" type="ORF">SAMN05444515_11438</name>
</gene>
<name>A0A1H7PIX7_9GAMM</name>
<dbReference type="InterPro" id="IPR036412">
    <property type="entry name" value="HAD-like_sf"/>
</dbReference>
<evidence type="ECO:0000313" key="2">
    <source>
        <dbReference type="EMBL" id="SEL35576.1"/>
    </source>
</evidence>
<dbReference type="InterPro" id="IPR023214">
    <property type="entry name" value="HAD_sf"/>
</dbReference>
<dbReference type="Gene3D" id="3.40.50.1000">
    <property type="entry name" value="HAD superfamily/HAD-like"/>
    <property type="match status" value="1"/>
</dbReference>
<dbReference type="AlphaFoldDB" id="A0A1H7PIX7"/>
<evidence type="ECO:0000256" key="1">
    <source>
        <dbReference type="ARBA" id="ARBA00022801"/>
    </source>
</evidence>
<organism evidence="2 3">
    <name type="scientific">Ectothiorhodospira marina</name>
    <dbReference type="NCBI Taxonomy" id="1396821"/>
    <lineage>
        <taxon>Bacteria</taxon>
        <taxon>Pseudomonadati</taxon>
        <taxon>Pseudomonadota</taxon>
        <taxon>Gammaproteobacteria</taxon>
        <taxon>Chromatiales</taxon>
        <taxon>Ectothiorhodospiraceae</taxon>
        <taxon>Ectothiorhodospira</taxon>
    </lineage>
</organism>
<dbReference type="STRING" id="1396821.SAMN05444515_11438"/>
<dbReference type="EMBL" id="FOAA01000014">
    <property type="protein sequence ID" value="SEL35576.1"/>
    <property type="molecule type" value="Genomic_DNA"/>
</dbReference>
<dbReference type="Gene3D" id="1.20.120.1600">
    <property type="match status" value="1"/>
</dbReference>
<dbReference type="SFLD" id="SFLDG01129">
    <property type="entry name" value="C1.5:_HAD__Beta-PGM__Phosphata"/>
    <property type="match status" value="1"/>
</dbReference>
<sequence>MNLRCITFDLDDTLWACAPVIQNAERTFHDWLSLHYPSITRRMNLEAMIQHRQRWFRPRAHLHHDLTGLRKQWLAALAVEYGCDEALVEPAFQVFWEARNQVSLYDDVLETLDRLRHHYTIGAITNGNADVHHIGIGQYFDFVVTAASAGHAKPSPEIFTAALDEAAVAAHEALHVGDDPERDVRGAARVGMHTAWVNTHGVKWPGGPRPDLEMPHVGELPERLLDGSINLEERAS</sequence>
<dbReference type="Pfam" id="PF00702">
    <property type="entry name" value="Hydrolase"/>
    <property type="match status" value="1"/>
</dbReference>
<dbReference type="InterPro" id="IPR006439">
    <property type="entry name" value="HAD-SF_hydro_IA"/>
</dbReference>
<accession>A0A1H7PIX7</accession>
<dbReference type="SFLD" id="SFLDS00003">
    <property type="entry name" value="Haloacid_Dehalogenase"/>
    <property type="match status" value="1"/>
</dbReference>
<reference evidence="3" key="1">
    <citation type="submission" date="2016-10" db="EMBL/GenBank/DDBJ databases">
        <authorList>
            <person name="Varghese N."/>
            <person name="Submissions S."/>
        </authorList>
    </citation>
    <scope>NUCLEOTIDE SEQUENCE [LARGE SCALE GENOMIC DNA]</scope>
    <source>
        <strain evidence="3">DSM 241</strain>
    </source>
</reference>
<dbReference type="GO" id="GO:0016787">
    <property type="term" value="F:hydrolase activity"/>
    <property type="evidence" value="ECO:0007669"/>
    <property type="project" value="UniProtKB-KW"/>
</dbReference>
<dbReference type="OrthoDB" id="367448at2"/>
<dbReference type="PRINTS" id="PR00413">
    <property type="entry name" value="HADHALOGNASE"/>
</dbReference>
<dbReference type="PANTHER" id="PTHR43316">
    <property type="entry name" value="HYDROLASE, HALOACID DELAHOGENASE-RELATED"/>
    <property type="match status" value="1"/>
</dbReference>
<dbReference type="NCBIfam" id="TIGR01549">
    <property type="entry name" value="HAD-SF-IA-v1"/>
    <property type="match status" value="1"/>
</dbReference>
<dbReference type="PANTHER" id="PTHR43316:SF3">
    <property type="entry name" value="HALOACID DEHALOGENASE, TYPE II (AFU_ORTHOLOGUE AFUA_2G07750)-RELATED"/>
    <property type="match status" value="1"/>
</dbReference>